<dbReference type="PRINTS" id="PR00080">
    <property type="entry name" value="SDRFAMILY"/>
</dbReference>
<dbReference type="InterPro" id="IPR036291">
    <property type="entry name" value="NAD(P)-bd_dom_sf"/>
</dbReference>
<sequence length="256" mass="27628">MILEGKKAIVSGGNAGIGRAITLAYAKEGADVVIYGRNDEKNAAVAAEAETLGVKAYPIRCDVSKPDEVETAVKQSAELLGRIDILANIAGISPKKPGGFKIPFYELEIDTWREVMEVNLNSVFYVSRLVSRYMIEQRYGKIINMSSIVGLTGSEHGPAAACYSASKAGIISLTRSMAYELAEYNVTVNAAAPGRIATAMSGANNEYYNKRNLNDIPAKRFGTPEEVADFFVFCASDKSSYITGETTLITGGWLIR</sequence>
<protein>
    <submittedName>
        <fullName evidence="3">SDR family oxidoreductase</fullName>
    </submittedName>
</protein>
<dbReference type="FunFam" id="3.40.50.720:FF:000084">
    <property type="entry name" value="Short-chain dehydrogenase reductase"/>
    <property type="match status" value="1"/>
</dbReference>
<dbReference type="Gene3D" id="3.40.50.720">
    <property type="entry name" value="NAD(P)-binding Rossmann-like Domain"/>
    <property type="match status" value="1"/>
</dbReference>
<gene>
    <name evidence="3" type="ORF">NE630_04970</name>
</gene>
<dbReference type="NCBIfam" id="NF009466">
    <property type="entry name" value="PRK12826.1-2"/>
    <property type="match status" value="1"/>
</dbReference>
<comment type="similarity">
    <text evidence="1">Belongs to the short-chain dehydrogenases/reductases (SDR) family.</text>
</comment>
<accession>A0AAW5K720</accession>
<organism evidence="3 4">
    <name type="scientific">Cloacibacillus evryensis</name>
    <dbReference type="NCBI Taxonomy" id="508460"/>
    <lineage>
        <taxon>Bacteria</taxon>
        <taxon>Thermotogati</taxon>
        <taxon>Synergistota</taxon>
        <taxon>Synergistia</taxon>
        <taxon>Synergistales</taxon>
        <taxon>Synergistaceae</taxon>
        <taxon>Cloacibacillus</taxon>
    </lineage>
</organism>
<dbReference type="EMBL" id="JANFYT010000008">
    <property type="protein sequence ID" value="MCQ4813779.1"/>
    <property type="molecule type" value="Genomic_DNA"/>
</dbReference>
<reference evidence="3 4" key="1">
    <citation type="submission" date="2022-06" db="EMBL/GenBank/DDBJ databases">
        <title>Isolation of gut microbiota from human fecal samples.</title>
        <authorList>
            <person name="Pamer E.G."/>
            <person name="Barat B."/>
            <person name="Waligurski E."/>
            <person name="Medina S."/>
            <person name="Paddock L."/>
            <person name="Mostad J."/>
        </authorList>
    </citation>
    <scope>NUCLEOTIDE SEQUENCE [LARGE SCALE GENOMIC DNA]</scope>
    <source>
        <strain evidence="3 4">DFI.9.90</strain>
    </source>
</reference>
<evidence type="ECO:0000256" key="1">
    <source>
        <dbReference type="ARBA" id="ARBA00006484"/>
    </source>
</evidence>
<dbReference type="SUPFAM" id="SSF51735">
    <property type="entry name" value="NAD(P)-binding Rossmann-fold domains"/>
    <property type="match status" value="1"/>
</dbReference>
<evidence type="ECO:0000313" key="4">
    <source>
        <dbReference type="Proteomes" id="UP001205919"/>
    </source>
</evidence>
<dbReference type="GO" id="GO:0048038">
    <property type="term" value="F:quinone binding"/>
    <property type="evidence" value="ECO:0007669"/>
    <property type="project" value="TreeGrafter"/>
</dbReference>
<dbReference type="PANTHER" id="PTHR42760:SF133">
    <property type="entry name" value="3-OXOACYL-[ACYL-CARRIER-PROTEIN] REDUCTASE"/>
    <property type="match status" value="1"/>
</dbReference>
<comment type="caution">
    <text evidence="3">The sequence shown here is derived from an EMBL/GenBank/DDBJ whole genome shotgun (WGS) entry which is preliminary data.</text>
</comment>
<dbReference type="Proteomes" id="UP001205919">
    <property type="component" value="Unassembled WGS sequence"/>
</dbReference>
<dbReference type="RefSeq" id="WP_051485122.1">
    <property type="nucleotide sequence ID" value="NZ_DBEWVB010000139.1"/>
</dbReference>
<dbReference type="GO" id="GO:0006633">
    <property type="term" value="P:fatty acid biosynthetic process"/>
    <property type="evidence" value="ECO:0007669"/>
    <property type="project" value="TreeGrafter"/>
</dbReference>
<keyword evidence="2" id="KW-0560">Oxidoreductase</keyword>
<dbReference type="AlphaFoldDB" id="A0AAW5K720"/>
<keyword evidence="4" id="KW-1185">Reference proteome</keyword>
<evidence type="ECO:0000256" key="2">
    <source>
        <dbReference type="ARBA" id="ARBA00023002"/>
    </source>
</evidence>
<dbReference type="GeneID" id="95757461"/>
<dbReference type="PANTHER" id="PTHR42760">
    <property type="entry name" value="SHORT-CHAIN DEHYDROGENASES/REDUCTASES FAMILY MEMBER"/>
    <property type="match status" value="1"/>
</dbReference>
<dbReference type="Pfam" id="PF13561">
    <property type="entry name" value="adh_short_C2"/>
    <property type="match status" value="1"/>
</dbReference>
<dbReference type="PRINTS" id="PR00081">
    <property type="entry name" value="GDHRDH"/>
</dbReference>
<evidence type="ECO:0000313" key="3">
    <source>
        <dbReference type="EMBL" id="MCQ4813779.1"/>
    </source>
</evidence>
<dbReference type="GO" id="GO:0016616">
    <property type="term" value="F:oxidoreductase activity, acting on the CH-OH group of donors, NAD or NADP as acceptor"/>
    <property type="evidence" value="ECO:0007669"/>
    <property type="project" value="TreeGrafter"/>
</dbReference>
<name>A0AAW5K720_9BACT</name>
<proteinExistence type="inferred from homology"/>
<dbReference type="InterPro" id="IPR002347">
    <property type="entry name" value="SDR_fam"/>
</dbReference>